<keyword evidence="4" id="KW-0472">Membrane</keyword>
<dbReference type="Gene3D" id="2.10.25.10">
    <property type="entry name" value="Laminin"/>
    <property type="match status" value="1"/>
</dbReference>
<dbReference type="InterPro" id="IPR058727">
    <property type="entry name" value="Helical_Vwde"/>
</dbReference>
<keyword evidence="4" id="KW-1133">Transmembrane helix</keyword>
<dbReference type="GO" id="GO:0070697">
    <property type="term" value="F:activin receptor binding"/>
    <property type="evidence" value="ECO:0007669"/>
    <property type="project" value="TreeGrafter"/>
</dbReference>
<dbReference type="PROSITE" id="PS51233">
    <property type="entry name" value="VWFD"/>
    <property type="match status" value="1"/>
</dbReference>
<dbReference type="SMART" id="SM00181">
    <property type="entry name" value="EGF"/>
    <property type="match status" value="2"/>
</dbReference>
<dbReference type="SUPFAM" id="SSF49313">
    <property type="entry name" value="Cadherin-like"/>
    <property type="match status" value="1"/>
</dbReference>
<dbReference type="OrthoDB" id="10036860at2759"/>
<evidence type="ECO:0000259" key="6">
    <source>
        <dbReference type="PROSITE" id="PS51233"/>
    </source>
</evidence>
<evidence type="ECO:0000256" key="2">
    <source>
        <dbReference type="ARBA" id="ARBA00023157"/>
    </source>
</evidence>
<dbReference type="GO" id="GO:0038100">
    <property type="term" value="F:nodal binding"/>
    <property type="evidence" value="ECO:0007669"/>
    <property type="project" value="TreeGrafter"/>
</dbReference>
<dbReference type="GO" id="GO:0009986">
    <property type="term" value="C:cell surface"/>
    <property type="evidence" value="ECO:0007669"/>
    <property type="project" value="TreeGrafter"/>
</dbReference>
<dbReference type="GO" id="GO:0007368">
    <property type="term" value="P:determination of left/right symmetry"/>
    <property type="evidence" value="ECO:0007669"/>
    <property type="project" value="TreeGrafter"/>
</dbReference>
<dbReference type="GO" id="GO:0009952">
    <property type="term" value="P:anterior/posterior pattern specification"/>
    <property type="evidence" value="ECO:0007669"/>
    <property type="project" value="TreeGrafter"/>
</dbReference>
<feature type="region of interest" description="Disordered" evidence="3">
    <location>
        <begin position="1177"/>
        <end position="1197"/>
    </location>
</feature>
<dbReference type="InterPro" id="IPR050969">
    <property type="entry name" value="Dev_Signal_Modulators"/>
</dbReference>
<dbReference type="GO" id="GO:0038092">
    <property type="term" value="P:nodal signaling pathway"/>
    <property type="evidence" value="ECO:0007669"/>
    <property type="project" value="TreeGrafter"/>
</dbReference>
<dbReference type="PANTHER" id="PTHR14949:SF54">
    <property type="entry name" value="VWFD DOMAIN-CONTAINING PROTEIN"/>
    <property type="match status" value="1"/>
</dbReference>
<evidence type="ECO:0000259" key="5">
    <source>
        <dbReference type="PROSITE" id="PS50835"/>
    </source>
</evidence>
<protein>
    <submittedName>
        <fullName evidence="8">von Willebrand factor D and EGF domain-containing protein-like</fullName>
    </submittedName>
</protein>
<dbReference type="GO" id="GO:0007507">
    <property type="term" value="P:heart development"/>
    <property type="evidence" value="ECO:0007669"/>
    <property type="project" value="TreeGrafter"/>
</dbReference>
<evidence type="ECO:0000256" key="4">
    <source>
        <dbReference type="SAM" id="Phobius"/>
    </source>
</evidence>
<dbReference type="InterPro" id="IPR000742">
    <property type="entry name" value="EGF"/>
</dbReference>
<gene>
    <name evidence="8" type="primary">LOC109464340</name>
</gene>
<accession>A0A6P4YDL2</accession>
<name>A0A6P4YDL2_BRABE</name>
<dbReference type="KEGG" id="bbel:109464340"/>
<feature type="domain" description="VWFD" evidence="6">
    <location>
        <begin position="395"/>
        <end position="596"/>
    </location>
</feature>
<dbReference type="GeneID" id="109464340"/>
<dbReference type="GO" id="GO:0005576">
    <property type="term" value="C:extracellular region"/>
    <property type="evidence" value="ECO:0007669"/>
    <property type="project" value="TreeGrafter"/>
</dbReference>
<dbReference type="Gene3D" id="2.60.40.10">
    <property type="entry name" value="Immunoglobulins"/>
    <property type="match status" value="1"/>
</dbReference>
<sequence>MAVSPGDPCTSYVALDEPSRSTGIEATPGGPFRCDSGLRTQWYRFVSPAGGEIPTDCSLLAPSSCSTVGPVWMKGSLPTISDGEVTRQACHRSLSGDCEANCWGIKVRQCDGPPEPYYVYLLPPTPGCEQAYCAGTNEPCPPGQSSENYGFTPGCSANFPDITTNPKLTSGTEPYQVVLYCDFDRPPRDNLNVEVFWVADNTPIFEDILINGESRSILKQVDLKAGMGKTIVCKVRGRYKDGGIPGTMEISNEFFAGVKILTQDILIEEGGESKNIQLQPTLPLVCNEIASSWGLECKLSVQIVHKTDDFADNICAGSLQNEVVQETCSVDFNDDTWNGIIEFPVKAVSDSMADGSRRMKIGFNPFSVDSAPLWDSYQIGDVYVTTRNNDPDKDVVCKSTGDPHYTTFDGKYYHVYQPGTFTLMKHRFLPIEVQTRTKMCNAGNVACNCGVAIRAGNEVFIITKCKDGVDRFSYSTGKWVQFESSLATKVEHHGPVGIDTRFYYKDGGHRFLVYFPTGSWMDIIAIGSSNQFLNIYFYPSADDYKKTEGLCGTFDGDKTNDGLYADRETEVIIGDNQVITGSAFVKSWKLPDDDNLFVGSLKPSPLPLDERRYCECNIEGSYQEVRCDSSYAYNCQWKSASAGAKPVAEQQNARKRRSTSYHDEVYDDDMFGFDYNEPAIPVAPPTWPAPNGMTEAEARTFCEDAMTGSAAGQLCTSVLGDKVDLSSATESCVADIQATGDTTWAETAVTTMESSCGSLLYRNTSFWTSNSTQTNNGTLTPPSFFYETVSCPGNCSQKGICEKGECICQVGFEGPSCSIESDTPPEAFFIPKDGLCDINIRPCERTPVIGKNFLESTNLTCSLQAAQVDKNGVHPLNDKTTVAATFENFARVVCPLPQSRVRRSTAAGHRTTAEATLVSISNDGVRFSPPVLLITYDAVCQDCNATGFCVLRDNFCEIDGSCYYSGDTQIGNRCKQCVPSVTVSAWSDSLDNAPPVFEPTGDIIAFINHQMNFTVRASDPENRTQLSYSLVGASPDPDLSLSSDGQLKWTPKLNTTIIVNVMAADECGASSTGSFTVIARDCPCQNGGTCPSFTLDSLENNTCSCPAGMTGDGISCVEIIVPVQQGSSWYEQPVYIALLSVGAVFNAAALIGVAVWNVKARNVTKIKVGDLPLEDREKGNGSLNRHGDKMGLDDKHG</sequence>
<evidence type="ECO:0000256" key="1">
    <source>
        <dbReference type="ARBA" id="ARBA00022729"/>
    </source>
</evidence>
<dbReference type="InterPro" id="IPR013783">
    <property type="entry name" value="Ig-like_fold"/>
</dbReference>
<dbReference type="GO" id="GO:0016020">
    <property type="term" value="C:membrane"/>
    <property type="evidence" value="ECO:0007669"/>
    <property type="project" value="InterPro"/>
</dbReference>
<dbReference type="Proteomes" id="UP000515135">
    <property type="component" value="Unplaced"/>
</dbReference>
<dbReference type="PROSITE" id="PS50835">
    <property type="entry name" value="IG_LIKE"/>
    <property type="match status" value="1"/>
</dbReference>
<reference evidence="8" key="1">
    <citation type="submission" date="2025-08" db="UniProtKB">
        <authorList>
            <consortium name="RefSeq"/>
        </authorList>
    </citation>
    <scope>IDENTIFICATION</scope>
    <source>
        <tissue evidence="8">Gonad</tissue>
    </source>
</reference>
<evidence type="ECO:0000313" key="8">
    <source>
        <dbReference type="RefSeq" id="XP_019616847.1"/>
    </source>
</evidence>
<dbReference type="Pfam" id="PF23283">
    <property type="entry name" value="D8C_UMOD"/>
    <property type="match status" value="1"/>
</dbReference>
<keyword evidence="7" id="KW-1185">Reference proteome</keyword>
<feature type="transmembrane region" description="Helical" evidence="4">
    <location>
        <begin position="1134"/>
        <end position="1158"/>
    </location>
</feature>
<keyword evidence="4" id="KW-0812">Transmembrane</keyword>
<proteinExistence type="predicted"/>
<keyword evidence="1" id="KW-0732">Signal</keyword>
<dbReference type="GO" id="GO:0005509">
    <property type="term" value="F:calcium ion binding"/>
    <property type="evidence" value="ECO:0007669"/>
    <property type="project" value="InterPro"/>
</dbReference>
<dbReference type="AlphaFoldDB" id="A0A6P4YDL2"/>
<dbReference type="Pfam" id="PF23106">
    <property type="entry name" value="EGF_Teneurin"/>
    <property type="match status" value="1"/>
</dbReference>
<dbReference type="PANTHER" id="PTHR14949">
    <property type="entry name" value="EGF-LIKE-DOMAIN, MULTIPLE 7, 8"/>
    <property type="match status" value="1"/>
</dbReference>
<dbReference type="CDD" id="cd00053">
    <property type="entry name" value="EGF"/>
    <property type="match status" value="1"/>
</dbReference>
<keyword evidence="2" id="KW-1015">Disulfide bond</keyword>
<evidence type="ECO:0000256" key="3">
    <source>
        <dbReference type="SAM" id="MobiDB-lite"/>
    </source>
</evidence>
<feature type="domain" description="Ig-like" evidence="5">
    <location>
        <begin position="160"/>
        <end position="251"/>
    </location>
</feature>
<dbReference type="Pfam" id="PF26129">
    <property type="entry name" value="Vwde"/>
    <property type="match status" value="1"/>
</dbReference>
<dbReference type="InterPro" id="IPR057774">
    <property type="entry name" value="D8C_UMOD/GP2/OIT3-like"/>
</dbReference>
<dbReference type="InterPro" id="IPR007110">
    <property type="entry name" value="Ig-like_dom"/>
</dbReference>
<dbReference type="InterPro" id="IPR015919">
    <property type="entry name" value="Cadherin-like_sf"/>
</dbReference>
<dbReference type="Pfam" id="PF00094">
    <property type="entry name" value="VWD"/>
    <property type="match status" value="1"/>
</dbReference>
<organism evidence="7 8">
    <name type="scientific">Branchiostoma belcheri</name>
    <name type="common">Amphioxus</name>
    <dbReference type="NCBI Taxonomy" id="7741"/>
    <lineage>
        <taxon>Eukaryota</taxon>
        <taxon>Metazoa</taxon>
        <taxon>Chordata</taxon>
        <taxon>Cephalochordata</taxon>
        <taxon>Leptocardii</taxon>
        <taxon>Amphioxiformes</taxon>
        <taxon>Branchiostomatidae</taxon>
        <taxon>Branchiostoma</taxon>
    </lineage>
</organism>
<dbReference type="RefSeq" id="XP_019616847.1">
    <property type="nucleotide sequence ID" value="XM_019761288.1"/>
</dbReference>
<evidence type="ECO:0000313" key="7">
    <source>
        <dbReference type="Proteomes" id="UP000515135"/>
    </source>
</evidence>
<dbReference type="InterPro" id="IPR001846">
    <property type="entry name" value="VWF_type-D"/>
</dbReference>